<protein>
    <recommendedName>
        <fullName evidence="2">histidine kinase</fullName>
        <ecNumber evidence="2">2.7.13.3</ecNumber>
    </recommendedName>
</protein>
<comment type="catalytic activity">
    <reaction evidence="1">
        <text>ATP + protein L-histidine = ADP + protein N-phospho-L-histidine.</text>
        <dbReference type="EC" id="2.7.13.3"/>
    </reaction>
</comment>
<dbReference type="PROSITE" id="PS50109">
    <property type="entry name" value="HIS_KIN"/>
    <property type="match status" value="1"/>
</dbReference>
<keyword evidence="7" id="KW-1133">Transmembrane helix</keyword>
<evidence type="ECO:0000256" key="3">
    <source>
        <dbReference type="ARBA" id="ARBA00022553"/>
    </source>
</evidence>
<dbReference type="Pfam" id="PF25487">
    <property type="entry name" value="ETR1_N"/>
    <property type="match status" value="1"/>
</dbReference>
<evidence type="ECO:0000256" key="2">
    <source>
        <dbReference type="ARBA" id="ARBA00012438"/>
    </source>
</evidence>
<evidence type="ECO:0000259" key="8">
    <source>
        <dbReference type="PROSITE" id="PS50109"/>
    </source>
</evidence>
<feature type="transmembrane region" description="Helical" evidence="7">
    <location>
        <begin position="64"/>
        <end position="89"/>
    </location>
</feature>
<dbReference type="InterPro" id="IPR036097">
    <property type="entry name" value="HisK_dim/P_sf"/>
</dbReference>
<keyword evidence="12" id="KW-1185">Reference proteome</keyword>
<keyword evidence="6" id="KW-0175">Coiled coil</keyword>
<comment type="caution">
    <text evidence="11">The sequence shown here is derived from an EMBL/GenBank/DDBJ whole genome shotgun (WGS) entry which is preliminary data.</text>
</comment>
<dbReference type="InterPro" id="IPR000014">
    <property type="entry name" value="PAS"/>
</dbReference>
<keyword evidence="4" id="KW-0808">Transferase</keyword>
<gene>
    <name evidence="11" type="ORF">GCM10023185_02670</name>
</gene>
<dbReference type="PANTHER" id="PTHR43304">
    <property type="entry name" value="PHYTOCHROME-LIKE PROTEIN CPH1"/>
    <property type="match status" value="1"/>
</dbReference>
<keyword evidence="7" id="KW-0812">Transmembrane</keyword>
<dbReference type="Proteomes" id="UP001501153">
    <property type="component" value="Unassembled WGS sequence"/>
</dbReference>
<evidence type="ECO:0000256" key="4">
    <source>
        <dbReference type="ARBA" id="ARBA00022679"/>
    </source>
</evidence>
<accession>A0ABP8HYJ7</accession>
<dbReference type="SUPFAM" id="SSF47384">
    <property type="entry name" value="Homodimeric domain of signal transducing histidine kinase"/>
    <property type="match status" value="1"/>
</dbReference>
<evidence type="ECO:0000313" key="11">
    <source>
        <dbReference type="EMBL" id="GAA4347559.1"/>
    </source>
</evidence>
<dbReference type="InterPro" id="IPR052162">
    <property type="entry name" value="Sensor_kinase/Photoreceptor"/>
</dbReference>
<feature type="domain" description="PAC" evidence="10">
    <location>
        <begin position="391"/>
        <end position="444"/>
    </location>
</feature>
<dbReference type="InterPro" id="IPR013655">
    <property type="entry name" value="PAS_fold_3"/>
</dbReference>
<evidence type="ECO:0000256" key="7">
    <source>
        <dbReference type="SAM" id="Phobius"/>
    </source>
</evidence>
<feature type="transmembrane region" description="Helical" evidence="7">
    <location>
        <begin position="101"/>
        <end position="125"/>
    </location>
</feature>
<dbReference type="SMART" id="SM00086">
    <property type="entry name" value="PAC"/>
    <property type="match status" value="2"/>
</dbReference>
<dbReference type="CDD" id="cd00082">
    <property type="entry name" value="HisKA"/>
    <property type="match status" value="1"/>
</dbReference>
<feature type="domain" description="PAC" evidence="10">
    <location>
        <begin position="265"/>
        <end position="317"/>
    </location>
</feature>
<evidence type="ECO:0000313" key="12">
    <source>
        <dbReference type="Proteomes" id="UP001501153"/>
    </source>
</evidence>
<dbReference type="PROSITE" id="PS50113">
    <property type="entry name" value="PAC"/>
    <property type="match status" value="2"/>
</dbReference>
<dbReference type="InterPro" id="IPR004358">
    <property type="entry name" value="Sig_transdc_His_kin-like_C"/>
</dbReference>
<dbReference type="EMBL" id="BAABGZ010000008">
    <property type="protein sequence ID" value="GAA4347559.1"/>
    <property type="molecule type" value="Genomic_DNA"/>
</dbReference>
<feature type="domain" description="PAS" evidence="9">
    <location>
        <begin position="318"/>
        <end position="388"/>
    </location>
</feature>
<dbReference type="SMART" id="SM00387">
    <property type="entry name" value="HATPase_c"/>
    <property type="match status" value="1"/>
</dbReference>
<evidence type="ECO:0000259" key="9">
    <source>
        <dbReference type="PROSITE" id="PS50112"/>
    </source>
</evidence>
<name>A0ABP8HYJ7_9BACT</name>
<dbReference type="InterPro" id="IPR058544">
    <property type="entry name" value="ETR1_N"/>
</dbReference>
<dbReference type="NCBIfam" id="TIGR00229">
    <property type="entry name" value="sensory_box"/>
    <property type="match status" value="2"/>
</dbReference>
<dbReference type="InterPro" id="IPR013656">
    <property type="entry name" value="PAS_4"/>
</dbReference>
<evidence type="ECO:0000259" key="10">
    <source>
        <dbReference type="PROSITE" id="PS50113"/>
    </source>
</evidence>
<organism evidence="11 12">
    <name type="scientific">Hymenobacter saemangeumensis</name>
    <dbReference type="NCBI Taxonomy" id="1084522"/>
    <lineage>
        <taxon>Bacteria</taxon>
        <taxon>Pseudomonadati</taxon>
        <taxon>Bacteroidota</taxon>
        <taxon>Cytophagia</taxon>
        <taxon>Cytophagales</taxon>
        <taxon>Hymenobacteraceae</taxon>
        <taxon>Hymenobacter</taxon>
    </lineage>
</organism>
<dbReference type="Gene3D" id="1.10.287.130">
    <property type="match status" value="1"/>
</dbReference>
<dbReference type="InterPro" id="IPR003594">
    <property type="entry name" value="HATPase_dom"/>
</dbReference>
<dbReference type="SUPFAM" id="SSF55874">
    <property type="entry name" value="ATPase domain of HSP90 chaperone/DNA topoisomerase II/histidine kinase"/>
    <property type="match status" value="1"/>
</dbReference>
<dbReference type="PRINTS" id="PR00344">
    <property type="entry name" value="BCTRLSENSOR"/>
</dbReference>
<keyword evidence="3" id="KW-0597">Phosphoprotein</keyword>
<sequence>MRQRFWLLAGILLLAISGWATPPVRGTGTSQSLGSQVWEFFAHMLSPLGFPARWHCGHWTGFHGWLYIISDLFIWAAYFVIPFLLINFIRQRRDIPFDRMFWMFGLFIFACGATHLIDALIFWVPVYRLSAFVRLVTAIASWGTVLALMEVLPRALLLRTPTDLEQIVKERTAELATANQQLRDLAEQLTRRNSEFTTLANAIPQLAWMAEPDGHIFWYNQRWYDYTGTTFDEMEGWGWEKVHDAEHLTSVTARWKQHLAGGTPWQDMFPLRRHDGEFRWFLSRAEPVRGDDGKIARWFGTNTDVTEMQLLQEQVQRSEIQYRVLMESIPQLVWAANGAGELSYCDGRTVDYTGIAAGQWLGRPWQTLLHPDDREAAEAHWQQALHTGGLFEGEYRLRRASGDYRWFLVQARLLDTHNGPDPVQWFGTCTDIHEQHSLREALQAQNAELARTNRDLDTFVYAASHDLKQPVQNLAGLFDELKRSATFHDPDARQMEGMVDEALDQLHSTIQSLTEVVQVQRRSEQLPPEPVQLQPLVEEVVKLVQDTGSNPPTWELDFSAVSAVVFVRANLRSIVYNLLSNAVKYADPQRPLRITVRTELSEGVPVLVIQDNGLGLDLHRHGNQLFQLFQRFHDHVAGSGVGLYLVQRLVEQAGGRLELASEVGRGSTFRIYLHSA</sequence>
<dbReference type="EC" id="2.7.13.3" evidence="2"/>
<proteinExistence type="predicted"/>
<dbReference type="PANTHER" id="PTHR43304:SF1">
    <property type="entry name" value="PAC DOMAIN-CONTAINING PROTEIN"/>
    <property type="match status" value="1"/>
</dbReference>
<evidence type="ECO:0000256" key="1">
    <source>
        <dbReference type="ARBA" id="ARBA00000085"/>
    </source>
</evidence>
<dbReference type="CDD" id="cd00130">
    <property type="entry name" value="PAS"/>
    <property type="match status" value="2"/>
</dbReference>
<dbReference type="Pfam" id="PF08447">
    <property type="entry name" value="PAS_3"/>
    <property type="match status" value="1"/>
</dbReference>
<reference evidence="12" key="1">
    <citation type="journal article" date="2019" name="Int. J. Syst. Evol. Microbiol.">
        <title>The Global Catalogue of Microorganisms (GCM) 10K type strain sequencing project: providing services to taxonomists for standard genome sequencing and annotation.</title>
        <authorList>
            <consortium name="The Broad Institute Genomics Platform"/>
            <consortium name="The Broad Institute Genome Sequencing Center for Infectious Disease"/>
            <person name="Wu L."/>
            <person name="Ma J."/>
        </authorList>
    </citation>
    <scope>NUCLEOTIDE SEQUENCE [LARGE SCALE GENOMIC DNA]</scope>
    <source>
        <strain evidence="12">JCM 17923</strain>
    </source>
</reference>
<dbReference type="InterPro" id="IPR000700">
    <property type="entry name" value="PAS-assoc_C"/>
</dbReference>
<evidence type="ECO:0000256" key="5">
    <source>
        <dbReference type="ARBA" id="ARBA00022777"/>
    </source>
</evidence>
<dbReference type="SMART" id="SM00091">
    <property type="entry name" value="PAS"/>
    <property type="match status" value="2"/>
</dbReference>
<dbReference type="SUPFAM" id="SSF55785">
    <property type="entry name" value="PYP-like sensor domain (PAS domain)"/>
    <property type="match status" value="2"/>
</dbReference>
<dbReference type="PROSITE" id="PS50112">
    <property type="entry name" value="PAS"/>
    <property type="match status" value="1"/>
</dbReference>
<dbReference type="RefSeq" id="WP_345233107.1">
    <property type="nucleotide sequence ID" value="NZ_BAABGZ010000008.1"/>
</dbReference>
<keyword evidence="7" id="KW-0472">Membrane</keyword>
<dbReference type="InterPro" id="IPR036890">
    <property type="entry name" value="HATPase_C_sf"/>
</dbReference>
<dbReference type="InterPro" id="IPR005467">
    <property type="entry name" value="His_kinase_dom"/>
</dbReference>
<dbReference type="Gene3D" id="3.30.450.20">
    <property type="entry name" value="PAS domain"/>
    <property type="match status" value="2"/>
</dbReference>
<dbReference type="Gene3D" id="3.30.565.10">
    <property type="entry name" value="Histidine kinase-like ATPase, C-terminal domain"/>
    <property type="match status" value="1"/>
</dbReference>
<dbReference type="InterPro" id="IPR001610">
    <property type="entry name" value="PAC"/>
</dbReference>
<dbReference type="InterPro" id="IPR003661">
    <property type="entry name" value="HisK_dim/P_dom"/>
</dbReference>
<keyword evidence="5" id="KW-0418">Kinase</keyword>
<dbReference type="Pfam" id="PF02518">
    <property type="entry name" value="HATPase_c"/>
    <property type="match status" value="1"/>
</dbReference>
<feature type="domain" description="Histidine kinase" evidence="8">
    <location>
        <begin position="462"/>
        <end position="676"/>
    </location>
</feature>
<dbReference type="SMART" id="SM00388">
    <property type="entry name" value="HisKA"/>
    <property type="match status" value="1"/>
</dbReference>
<evidence type="ECO:0000256" key="6">
    <source>
        <dbReference type="SAM" id="Coils"/>
    </source>
</evidence>
<dbReference type="Pfam" id="PF08448">
    <property type="entry name" value="PAS_4"/>
    <property type="match status" value="1"/>
</dbReference>
<dbReference type="InterPro" id="IPR035965">
    <property type="entry name" value="PAS-like_dom_sf"/>
</dbReference>
<feature type="coiled-coil region" evidence="6">
    <location>
        <begin position="168"/>
        <end position="199"/>
    </location>
</feature>